<feature type="domain" description="Flagellar protein FlgJ N-terminal" evidence="1">
    <location>
        <begin position="51"/>
        <end position="83"/>
    </location>
</feature>
<evidence type="ECO:0000259" key="1">
    <source>
        <dbReference type="Pfam" id="PF10135"/>
    </source>
</evidence>
<keyword evidence="2" id="KW-0966">Cell projection</keyword>
<evidence type="ECO:0000313" key="2">
    <source>
        <dbReference type="EMBL" id="SFM47149.1"/>
    </source>
</evidence>
<reference evidence="2 3" key="1">
    <citation type="submission" date="2016-10" db="EMBL/GenBank/DDBJ databases">
        <authorList>
            <person name="de Groot N.N."/>
        </authorList>
    </citation>
    <scope>NUCLEOTIDE SEQUENCE [LARGE SCALE GENOMIC DNA]</scope>
    <source>
        <strain evidence="2 3">DSM 9990</strain>
    </source>
</reference>
<gene>
    <name evidence="2" type="ORF">SAMN05660836_00393</name>
</gene>
<dbReference type="AlphaFoldDB" id="A0A1I4R4H4"/>
<dbReference type="InterPro" id="IPR019301">
    <property type="entry name" value="Flagellar_prot_FlgJ_N"/>
</dbReference>
<organism evidence="2 3">
    <name type="scientific">Thermodesulforhabdus norvegica</name>
    <dbReference type="NCBI Taxonomy" id="39841"/>
    <lineage>
        <taxon>Bacteria</taxon>
        <taxon>Pseudomonadati</taxon>
        <taxon>Thermodesulfobacteriota</taxon>
        <taxon>Syntrophobacteria</taxon>
        <taxon>Syntrophobacterales</taxon>
        <taxon>Thermodesulforhabdaceae</taxon>
        <taxon>Thermodesulforhabdus</taxon>
    </lineage>
</organism>
<dbReference type="OrthoDB" id="9796740at2"/>
<keyword evidence="2" id="KW-0969">Cilium</keyword>
<dbReference type="EMBL" id="FOUU01000001">
    <property type="protein sequence ID" value="SFM47149.1"/>
    <property type="molecule type" value="Genomic_DNA"/>
</dbReference>
<keyword evidence="2" id="KW-0282">Flagellum</keyword>
<dbReference type="STRING" id="39841.SAMN05660836_00393"/>
<evidence type="ECO:0000313" key="3">
    <source>
        <dbReference type="Proteomes" id="UP000199611"/>
    </source>
</evidence>
<keyword evidence="3" id="KW-1185">Reference proteome</keyword>
<protein>
    <submittedName>
        <fullName evidence="2">Flagellar protein FlgJ</fullName>
    </submittedName>
</protein>
<dbReference type="Pfam" id="PF10135">
    <property type="entry name" value="Rod-binding"/>
    <property type="match status" value="1"/>
</dbReference>
<accession>A0A1I4R4H4</accession>
<dbReference type="RefSeq" id="WP_093393079.1">
    <property type="nucleotide sequence ID" value="NZ_FOUU01000001.1"/>
</dbReference>
<sequence>MKVGSLFKNPDVDVDLQKRELRKACSEFESLFVAQILKNARASILRSEEPDAAMAIYESMFDDAVARTVAEKGIFGIGELLYEELVPLIEKKKDPAKE</sequence>
<name>A0A1I4R4H4_9BACT</name>
<proteinExistence type="predicted"/>
<dbReference type="Proteomes" id="UP000199611">
    <property type="component" value="Unassembled WGS sequence"/>
</dbReference>